<gene>
    <name evidence="2" type="ORF">GCM10022416_03570</name>
</gene>
<evidence type="ECO:0000313" key="3">
    <source>
        <dbReference type="Proteomes" id="UP001500266"/>
    </source>
</evidence>
<dbReference type="EMBL" id="BAABDO010000003">
    <property type="protein sequence ID" value="GAA4128134.1"/>
    <property type="molecule type" value="Genomic_DNA"/>
</dbReference>
<dbReference type="Proteomes" id="UP001500266">
    <property type="component" value="Unassembled WGS sequence"/>
</dbReference>
<proteinExistence type="predicted"/>
<organism evidence="2 3">
    <name type="scientific">Actinomadura keratinilytica</name>
    <dbReference type="NCBI Taxonomy" id="547461"/>
    <lineage>
        <taxon>Bacteria</taxon>
        <taxon>Bacillati</taxon>
        <taxon>Actinomycetota</taxon>
        <taxon>Actinomycetes</taxon>
        <taxon>Streptosporangiales</taxon>
        <taxon>Thermomonosporaceae</taxon>
        <taxon>Actinomadura</taxon>
    </lineage>
</organism>
<evidence type="ECO:0000313" key="2">
    <source>
        <dbReference type="EMBL" id="GAA4128134.1"/>
    </source>
</evidence>
<reference evidence="3" key="1">
    <citation type="journal article" date="2019" name="Int. J. Syst. Evol. Microbiol.">
        <title>The Global Catalogue of Microorganisms (GCM) 10K type strain sequencing project: providing services to taxonomists for standard genome sequencing and annotation.</title>
        <authorList>
            <consortium name="The Broad Institute Genomics Platform"/>
            <consortium name="The Broad Institute Genome Sequencing Center for Infectious Disease"/>
            <person name="Wu L."/>
            <person name="Ma J."/>
        </authorList>
    </citation>
    <scope>NUCLEOTIDE SEQUENCE [LARGE SCALE GENOMIC DNA]</scope>
    <source>
        <strain evidence="3">JCM 17316</strain>
    </source>
</reference>
<comment type="caution">
    <text evidence="2">The sequence shown here is derived from an EMBL/GenBank/DDBJ whole genome shotgun (WGS) entry which is preliminary data.</text>
</comment>
<sequence>MSNVPNRSPSDPAGGMWRHGRGGLTGERLRVLTELMIDLRGLGRGSSLLAPATGEGLLFVPLPRTGRRMPVLGLQDGRGRWSYLWDGGYCADADGTMRAAHQIAAVRW</sequence>
<accession>A0ABP7XZN5</accession>
<name>A0ABP7XZN5_9ACTN</name>
<keyword evidence="3" id="KW-1185">Reference proteome</keyword>
<evidence type="ECO:0000256" key="1">
    <source>
        <dbReference type="SAM" id="MobiDB-lite"/>
    </source>
</evidence>
<protein>
    <submittedName>
        <fullName evidence="2">Uncharacterized protein</fullName>
    </submittedName>
</protein>
<feature type="region of interest" description="Disordered" evidence="1">
    <location>
        <begin position="1"/>
        <end position="23"/>
    </location>
</feature>